<reference evidence="2" key="1">
    <citation type="submission" date="2014-09" db="EMBL/GenBank/DDBJ databases">
        <authorList>
            <person name="Mudge J."/>
            <person name="Ramaraj T."/>
            <person name="Lindquist I.E."/>
            <person name="Bharti A.K."/>
            <person name="Sundararajan A."/>
            <person name="Cameron C.T."/>
            <person name="Woodward J.E."/>
            <person name="May G.D."/>
            <person name="Brubaker C."/>
            <person name="Broadhvest J."/>
            <person name="Wilkins T.A."/>
        </authorList>
    </citation>
    <scope>NUCLEOTIDE SEQUENCE</scope>
    <source>
        <strain evidence="2">cv. AKA8401</strain>
    </source>
</reference>
<gene>
    <name evidence="1" type="ORF">F383_35518</name>
</gene>
<sequence length="47" mass="5511">MNNQTTLITSQSLWLNHNITYSTLQPYTCHRLETLRFTYADSVDSTM</sequence>
<dbReference type="AlphaFoldDB" id="A0A0B0PXD1"/>
<evidence type="ECO:0000313" key="1">
    <source>
        <dbReference type="EMBL" id="KHG29109.1"/>
    </source>
</evidence>
<keyword evidence="2" id="KW-1185">Reference proteome</keyword>
<accession>A0A0B0PXD1</accession>
<evidence type="ECO:0000313" key="2">
    <source>
        <dbReference type="Proteomes" id="UP000032142"/>
    </source>
</evidence>
<protein>
    <submittedName>
        <fullName evidence="1">Uncharacterized protein</fullName>
    </submittedName>
</protein>
<dbReference type="Proteomes" id="UP000032142">
    <property type="component" value="Unassembled WGS sequence"/>
</dbReference>
<proteinExistence type="predicted"/>
<organism evidence="1 2">
    <name type="scientific">Gossypium arboreum</name>
    <name type="common">Tree cotton</name>
    <name type="synonym">Gossypium nanking</name>
    <dbReference type="NCBI Taxonomy" id="29729"/>
    <lineage>
        <taxon>Eukaryota</taxon>
        <taxon>Viridiplantae</taxon>
        <taxon>Streptophyta</taxon>
        <taxon>Embryophyta</taxon>
        <taxon>Tracheophyta</taxon>
        <taxon>Spermatophyta</taxon>
        <taxon>Magnoliopsida</taxon>
        <taxon>eudicotyledons</taxon>
        <taxon>Gunneridae</taxon>
        <taxon>Pentapetalae</taxon>
        <taxon>rosids</taxon>
        <taxon>malvids</taxon>
        <taxon>Malvales</taxon>
        <taxon>Malvaceae</taxon>
        <taxon>Malvoideae</taxon>
        <taxon>Gossypium</taxon>
    </lineage>
</organism>
<dbReference type="EMBL" id="KN447990">
    <property type="protein sequence ID" value="KHG29109.1"/>
    <property type="molecule type" value="Genomic_DNA"/>
</dbReference>
<name>A0A0B0PXD1_GOSAR</name>